<organism evidence="2 3">
    <name type="scientific">Dracunculus medinensis</name>
    <name type="common">Guinea worm</name>
    <dbReference type="NCBI Taxonomy" id="318479"/>
    <lineage>
        <taxon>Eukaryota</taxon>
        <taxon>Metazoa</taxon>
        <taxon>Ecdysozoa</taxon>
        <taxon>Nematoda</taxon>
        <taxon>Chromadorea</taxon>
        <taxon>Rhabditida</taxon>
        <taxon>Spirurina</taxon>
        <taxon>Dracunculoidea</taxon>
        <taxon>Dracunculidae</taxon>
        <taxon>Dracunculus</taxon>
    </lineage>
</organism>
<name>A0A0N4UR43_DRAME</name>
<reference evidence="3" key="1">
    <citation type="submission" date="2017-02" db="UniProtKB">
        <authorList>
            <consortium name="WormBaseParasite"/>
        </authorList>
    </citation>
    <scope>IDENTIFICATION</scope>
</reference>
<evidence type="ECO:0000313" key="2">
    <source>
        <dbReference type="Proteomes" id="UP000038040"/>
    </source>
</evidence>
<evidence type="ECO:0000313" key="3">
    <source>
        <dbReference type="WBParaSite" id="DME_0001051301-mRNA-1"/>
    </source>
</evidence>
<evidence type="ECO:0000259" key="1">
    <source>
        <dbReference type="PROSITE" id="PS50006"/>
    </source>
</evidence>
<dbReference type="AlphaFoldDB" id="A0A0N4UR43"/>
<dbReference type="InterPro" id="IPR000253">
    <property type="entry name" value="FHA_dom"/>
</dbReference>
<proteinExistence type="predicted"/>
<accession>A0A0N4UR43</accession>
<protein>
    <submittedName>
        <fullName evidence="3">FHA domain-containing protein</fullName>
    </submittedName>
</protein>
<dbReference type="WBParaSite" id="DME_0001051301-mRNA-1">
    <property type="protein sequence ID" value="DME_0001051301-mRNA-1"/>
    <property type="gene ID" value="DME_0001051301"/>
</dbReference>
<feature type="domain" description="FHA" evidence="1">
    <location>
        <begin position="23"/>
        <end position="61"/>
    </location>
</feature>
<dbReference type="PROSITE" id="PS50006">
    <property type="entry name" value="FHA_DOMAIN"/>
    <property type="match status" value="1"/>
</dbReference>
<sequence>LGYKGNNSGYDAIYSFKSVGDIINIGRDKRFCQICFGANAEGVSRIHMRMQFKKIGRQYLLFQRILLVPICIDLCQCTLIKCLYESNDLPWNTVAFHSIIPFQSVILSTESKAAVKSMKHVMVGCKYLKTIFQHFS</sequence>
<dbReference type="Proteomes" id="UP000038040">
    <property type="component" value="Unplaced"/>
</dbReference>